<feature type="domain" description="DUF7094" evidence="3">
    <location>
        <begin position="222"/>
        <end position="331"/>
    </location>
</feature>
<dbReference type="RefSeq" id="WP_086888407.1">
    <property type="nucleotide sequence ID" value="NZ_CP019893.1"/>
</dbReference>
<evidence type="ECO:0000259" key="4">
    <source>
        <dbReference type="Pfam" id="PF23379"/>
    </source>
</evidence>
<dbReference type="InterPro" id="IPR055522">
    <property type="entry name" value="DUF7096"/>
</dbReference>
<keyword evidence="6" id="KW-1185">Reference proteome</keyword>
<gene>
    <name evidence="5" type="ORF">B1756_10030</name>
</gene>
<evidence type="ECO:0000256" key="1">
    <source>
        <dbReference type="SAM" id="MobiDB-lite"/>
    </source>
</evidence>
<feature type="domain" description="Fibronectin-III type-like" evidence="2">
    <location>
        <begin position="335"/>
        <end position="409"/>
    </location>
</feature>
<dbReference type="Pfam" id="PF23375">
    <property type="entry name" value="DUF7094"/>
    <property type="match status" value="1"/>
</dbReference>
<sequence>MTNATAPLLALLLVLSVPAVTLAAADPGGSHADADPVALSSPGDGPALHPSLTEASETTNRLSLVEPVETSYASHGADLGSTLAGSDSALRADHAQFTLADREFDEATETERAAMLESLEADLDDRIDDLESRERTAVREHAEGERSDAELLQVLVQNYHEAIALHDVLRTLEERSDEVADYSMSSGQQREYSRVLEFHQSSIQSDLAMRSAAVDSTEPFDVTIHTSQDGYRLSTIDDSTYRLETTRFDNWGSDSSDYFASINQSAADYAADRYPWAASLTTGGEPTHQVSAGSVQDVRFDLDELYLQAYIDSGTGEIHREHQELDVDALPTAERESWTGDGLELAIEATPADGPVEVTVTDADTGDPVAATITIDGQEVGETDAEGTHLFVPPIGEYELAAETDDGSVGATIDL</sequence>
<protein>
    <submittedName>
        <fullName evidence="5">Uncharacterized protein</fullName>
    </submittedName>
</protein>
<accession>A0A2Z2HS67</accession>
<dbReference type="Proteomes" id="UP000250088">
    <property type="component" value="Chromosome"/>
</dbReference>
<reference evidence="6" key="1">
    <citation type="submission" date="2017-02" db="EMBL/GenBank/DDBJ databases">
        <title>Natronthermophilus aegyptiacus gen. nov.,sp. nov., an aerobic, extremely halophilic alkalithermophilic archaeon isolated from the athalassohaline Wadi An Natrun, Egypt.</title>
        <authorList>
            <person name="Zhao B."/>
        </authorList>
    </citation>
    <scope>NUCLEOTIDE SEQUENCE [LARGE SCALE GENOMIC DNA]</scope>
    <source>
        <strain evidence="6">JW/NM-HA 15</strain>
    </source>
</reference>
<dbReference type="OrthoDB" id="201701at2157"/>
<dbReference type="KEGG" id="naj:B1756_10030"/>
<evidence type="ECO:0000313" key="6">
    <source>
        <dbReference type="Proteomes" id="UP000250088"/>
    </source>
</evidence>
<evidence type="ECO:0000259" key="2">
    <source>
        <dbReference type="Pfam" id="PF23374"/>
    </source>
</evidence>
<proteinExistence type="predicted"/>
<feature type="domain" description="DUF7096" evidence="4">
    <location>
        <begin position="1"/>
        <end position="212"/>
    </location>
</feature>
<evidence type="ECO:0000313" key="5">
    <source>
        <dbReference type="EMBL" id="ARS90031.1"/>
    </source>
</evidence>
<name>A0A2Z2HS67_9EURY</name>
<dbReference type="AlphaFoldDB" id="A0A2Z2HS67"/>
<organism evidence="5 6">
    <name type="scientific">Natrarchaeobaculum aegyptiacum</name>
    <dbReference type="NCBI Taxonomy" id="745377"/>
    <lineage>
        <taxon>Archaea</taxon>
        <taxon>Methanobacteriati</taxon>
        <taxon>Methanobacteriota</taxon>
        <taxon>Stenosarchaea group</taxon>
        <taxon>Halobacteria</taxon>
        <taxon>Halobacteriales</taxon>
        <taxon>Natrialbaceae</taxon>
        <taxon>Natrarchaeobaculum</taxon>
    </lineage>
</organism>
<dbReference type="Pfam" id="PF23374">
    <property type="entry name" value="Fn3_arc"/>
    <property type="match status" value="1"/>
</dbReference>
<dbReference type="EMBL" id="CP019893">
    <property type="protein sequence ID" value="ARS90031.1"/>
    <property type="molecule type" value="Genomic_DNA"/>
</dbReference>
<dbReference type="GeneID" id="32894419"/>
<dbReference type="InterPro" id="IPR055520">
    <property type="entry name" value="DUF7094"/>
</dbReference>
<dbReference type="InterPro" id="IPR056397">
    <property type="entry name" value="Fn3_arc"/>
</dbReference>
<dbReference type="Pfam" id="PF23379">
    <property type="entry name" value="DUF7096"/>
    <property type="match status" value="1"/>
</dbReference>
<evidence type="ECO:0000259" key="3">
    <source>
        <dbReference type="Pfam" id="PF23375"/>
    </source>
</evidence>
<feature type="region of interest" description="Disordered" evidence="1">
    <location>
        <begin position="27"/>
        <end position="59"/>
    </location>
</feature>